<dbReference type="OrthoDB" id="5513670at2"/>
<protein>
    <submittedName>
        <fullName evidence="1">Uncharacterized protein</fullName>
    </submittedName>
</protein>
<dbReference type="EMBL" id="CP012673">
    <property type="protein sequence ID" value="AUX40526.1"/>
    <property type="molecule type" value="Genomic_DNA"/>
</dbReference>
<evidence type="ECO:0000313" key="1">
    <source>
        <dbReference type="EMBL" id="AUX40526.1"/>
    </source>
</evidence>
<proteinExistence type="predicted"/>
<reference evidence="1 2" key="1">
    <citation type="submission" date="2015-09" db="EMBL/GenBank/DDBJ databases">
        <title>Sorangium comparison.</title>
        <authorList>
            <person name="Zaburannyi N."/>
            <person name="Bunk B."/>
            <person name="Overmann J."/>
            <person name="Mueller R."/>
        </authorList>
    </citation>
    <scope>NUCLEOTIDE SEQUENCE [LARGE SCALE GENOMIC DNA]</scope>
    <source>
        <strain evidence="1 2">So ce26</strain>
    </source>
</reference>
<name>A0A2L0EMK6_SORCE</name>
<dbReference type="RefSeq" id="WP_104978317.1">
    <property type="nucleotide sequence ID" value="NZ_CP012673.1"/>
</dbReference>
<organism evidence="1 2">
    <name type="scientific">Sorangium cellulosum</name>
    <name type="common">Polyangium cellulosum</name>
    <dbReference type="NCBI Taxonomy" id="56"/>
    <lineage>
        <taxon>Bacteria</taxon>
        <taxon>Pseudomonadati</taxon>
        <taxon>Myxococcota</taxon>
        <taxon>Polyangia</taxon>
        <taxon>Polyangiales</taxon>
        <taxon>Polyangiaceae</taxon>
        <taxon>Sorangium</taxon>
    </lineage>
</organism>
<gene>
    <name evidence="1" type="ORF">SOCE26_019270</name>
</gene>
<evidence type="ECO:0000313" key="2">
    <source>
        <dbReference type="Proteomes" id="UP000238348"/>
    </source>
</evidence>
<sequence length="308" mass="33626">MERRPETEATDTRVMIERYLPTIERARAAGVSVRTRLWHKPGSAVDLLAVEPVEQRRLAAVTLDARALGRTVWEKNVELSEDHFAAFPTGIPPEPARMIAASHHVLVAAHGEGPAACSMCPTRPGREICARCCGGGKIHLDHNYREYEPCPGCGGAGFVRCSVCEGAARTRRARVRFVEDRVDTLRYTYVPSMTVALESALDEALAPGDPGALPDCLRFDPRPRATGGPYRGGPAAEPTFHGHRFGDALRRATSAAAGLGGEGQILRQEIATYARPILWLRYKIRGARREVVLSVRASGEPFVFVAPR</sequence>
<dbReference type="AlphaFoldDB" id="A0A2L0EMK6"/>
<accession>A0A2L0EMK6</accession>
<dbReference type="Proteomes" id="UP000238348">
    <property type="component" value="Chromosome"/>
</dbReference>